<evidence type="ECO:0000256" key="6">
    <source>
        <dbReference type="ARBA" id="ARBA00023136"/>
    </source>
</evidence>
<dbReference type="GO" id="GO:0060326">
    <property type="term" value="P:cell chemotaxis"/>
    <property type="evidence" value="ECO:0007669"/>
    <property type="project" value="TreeGrafter"/>
</dbReference>
<feature type="transmembrane region" description="Helical" evidence="10">
    <location>
        <begin position="231"/>
        <end position="255"/>
    </location>
</feature>
<evidence type="ECO:0000256" key="10">
    <source>
        <dbReference type="SAM" id="Phobius"/>
    </source>
</evidence>
<evidence type="ECO:0000259" key="11">
    <source>
        <dbReference type="PROSITE" id="PS50262"/>
    </source>
</evidence>
<dbReference type="EMBL" id="JAACNH010000006">
    <property type="protein sequence ID" value="KAG8439776.1"/>
    <property type="molecule type" value="Genomic_DNA"/>
</dbReference>
<feature type="transmembrane region" description="Helical" evidence="10">
    <location>
        <begin position="33"/>
        <end position="56"/>
    </location>
</feature>
<evidence type="ECO:0000256" key="1">
    <source>
        <dbReference type="ARBA" id="ARBA00004651"/>
    </source>
</evidence>
<dbReference type="AlphaFoldDB" id="A0A8T2JBI3"/>
<evidence type="ECO:0000256" key="2">
    <source>
        <dbReference type="ARBA" id="ARBA00022475"/>
    </source>
</evidence>
<evidence type="ECO:0000256" key="4">
    <source>
        <dbReference type="ARBA" id="ARBA00022989"/>
    </source>
</evidence>
<keyword evidence="13" id="KW-1185">Reference proteome</keyword>
<dbReference type="GO" id="GO:0019722">
    <property type="term" value="P:calcium-mediated signaling"/>
    <property type="evidence" value="ECO:0007669"/>
    <property type="project" value="TreeGrafter"/>
</dbReference>
<keyword evidence="3 9" id="KW-0812">Transmembrane</keyword>
<dbReference type="PANTHER" id="PTHR10489">
    <property type="entry name" value="CELL ADHESION MOLECULE"/>
    <property type="match status" value="1"/>
</dbReference>
<dbReference type="GO" id="GO:0016493">
    <property type="term" value="F:C-C chemokine receptor activity"/>
    <property type="evidence" value="ECO:0007669"/>
    <property type="project" value="TreeGrafter"/>
</dbReference>
<dbReference type="GO" id="GO:0006955">
    <property type="term" value="P:immune response"/>
    <property type="evidence" value="ECO:0007669"/>
    <property type="project" value="TreeGrafter"/>
</dbReference>
<evidence type="ECO:0000256" key="3">
    <source>
        <dbReference type="ARBA" id="ARBA00022692"/>
    </source>
</evidence>
<gene>
    <name evidence="12" type="ORF">GDO86_005807</name>
</gene>
<dbReference type="InterPro" id="IPR000276">
    <property type="entry name" value="GPCR_Rhodpsn"/>
</dbReference>
<dbReference type="PRINTS" id="PR00237">
    <property type="entry name" value="GPCRRHODOPSN"/>
</dbReference>
<dbReference type="CDD" id="cd14984">
    <property type="entry name" value="7tmA_Chemokine_R"/>
    <property type="match status" value="1"/>
</dbReference>
<protein>
    <recommendedName>
        <fullName evidence="11">G-protein coupled receptors family 1 profile domain-containing protein</fullName>
    </recommendedName>
</protein>
<comment type="caution">
    <text evidence="12">The sequence shown here is derived from an EMBL/GenBank/DDBJ whole genome shotgun (WGS) entry which is preliminary data.</text>
</comment>
<feature type="domain" description="G-protein coupled receptors family 1 profile" evidence="11">
    <location>
        <begin position="46"/>
        <end position="289"/>
    </location>
</feature>
<dbReference type="PROSITE" id="PS00237">
    <property type="entry name" value="G_PROTEIN_RECEP_F1_1"/>
    <property type="match status" value="1"/>
</dbReference>
<evidence type="ECO:0000256" key="7">
    <source>
        <dbReference type="ARBA" id="ARBA00023170"/>
    </source>
</evidence>
<dbReference type="OrthoDB" id="9445403at2759"/>
<dbReference type="InterPro" id="IPR050119">
    <property type="entry name" value="CCR1-9-like"/>
</dbReference>
<evidence type="ECO:0000256" key="5">
    <source>
        <dbReference type="ARBA" id="ARBA00023040"/>
    </source>
</evidence>
<dbReference type="SUPFAM" id="SSF81321">
    <property type="entry name" value="Family A G protein-coupled receptor-like"/>
    <property type="match status" value="1"/>
</dbReference>
<feature type="transmembrane region" description="Helical" evidence="10">
    <location>
        <begin position="109"/>
        <end position="136"/>
    </location>
</feature>
<keyword evidence="7 9" id="KW-0675">Receptor</keyword>
<name>A0A8T2JBI3_9PIPI</name>
<evidence type="ECO:0000256" key="9">
    <source>
        <dbReference type="RuleBase" id="RU000688"/>
    </source>
</evidence>
<dbReference type="GO" id="GO:0009897">
    <property type="term" value="C:external side of plasma membrane"/>
    <property type="evidence" value="ECO:0007669"/>
    <property type="project" value="TreeGrafter"/>
</dbReference>
<evidence type="ECO:0000313" key="12">
    <source>
        <dbReference type="EMBL" id="KAG8439776.1"/>
    </source>
</evidence>
<reference evidence="12" key="1">
    <citation type="thesis" date="2020" institute="ProQuest LLC" country="789 East Eisenhower Parkway, Ann Arbor, MI, USA">
        <title>Comparative Genomics and Chromosome Evolution.</title>
        <authorList>
            <person name="Mudd A.B."/>
        </authorList>
    </citation>
    <scope>NUCLEOTIDE SEQUENCE</scope>
    <source>
        <strain evidence="12">Female2</strain>
        <tissue evidence="12">Blood</tissue>
    </source>
</reference>
<evidence type="ECO:0000256" key="8">
    <source>
        <dbReference type="ARBA" id="ARBA00023224"/>
    </source>
</evidence>
<dbReference type="GO" id="GO:0007204">
    <property type="term" value="P:positive regulation of cytosolic calcium ion concentration"/>
    <property type="evidence" value="ECO:0007669"/>
    <property type="project" value="TreeGrafter"/>
</dbReference>
<dbReference type="InterPro" id="IPR000355">
    <property type="entry name" value="Chemokine_rcpt"/>
</dbReference>
<keyword evidence="8 9" id="KW-0807">Transducer</keyword>
<keyword evidence="2" id="KW-1003">Cell membrane</keyword>
<dbReference type="Gene3D" id="1.20.1070.10">
    <property type="entry name" value="Rhodopsin 7-helix transmembrane proteins"/>
    <property type="match status" value="1"/>
</dbReference>
<proteinExistence type="inferred from homology"/>
<feature type="transmembrane region" description="Helical" evidence="10">
    <location>
        <begin position="185"/>
        <end position="211"/>
    </location>
</feature>
<feature type="transmembrane region" description="Helical" evidence="10">
    <location>
        <begin position="143"/>
        <end position="165"/>
    </location>
</feature>
<dbReference type="PROSITE" id="PS50262">
    <property type="entry name" value="G_PROTEIN_RECEP_F1_2"/>
    <property type="match status" value="1"/>
</dbReference>
<dbReference type="PRINTS" id="PR00657">
    <property type="entry name" value="CCCHEMOKINER"/>
</dbReference>
<dbReference type="PANTHER" id="PTHR10489:SF950">
    <property type="entry name" value="C-C CHEMOKINE RECEPTOR TYPE 4"/>
    <property type="match status" value="1"/>
</dbReference>
<keyword evidence="6 10" id="KW-0472">Membrane</keyword>
<dbReference type="Pfam" id="PF00001">
    <property type="entry name" value="7tm_1"/>
    <property type="match status" value="1"/>
</dbReference>
<evidence type="ECO:0000313" key="13">
    <source>
        <dbReference type="Proteomes" id="UP000812440"/>
    </source>
</evidence>
<sequence length="345" mass="39906">MTDASNIALNTTFDYFYPDTSQDHKDCTFHFQPVLYCFAFSLGLVGNVAVILVLMLYKRLLTTTDVYLFNLAISDLLFVFSLPFLAYSIKDKWVFGNLMCKILSTIYFVGFYSNIFFITVISIDRYLAIVHVVFALRVRTVKCGFIFSVFVWILAIFISIPNFLFHKVLNDSSCALAYPEEHKQFWKLFSYFKINIFGFISPLSILTFCYLHIIRSLQNCKCKKKKCAIRLIILVVVVFFLFWTPYNIVIFLHIWHTLDFDLGNCRLDEALDITHTLTMVHCCLNPIIYTFAGEKFRMYLCLLINKPLTCLCRSGIFGSYKRSLTHNASSTSRISRGSISSETVL</sequence>
<feature type="transmembrane region" description="Helical" evidence="10">
    <location>
        <begin position="68"/>
        <end position="89"/>
    </location>
</feature>
<organism evidence="12 13">
    <name type="scientific">Hymenochirus boettgeri</name>
    <name type="common">Congo dwarf clawed frog</name>
    <dbReference type="NCBI Taxonomy" id="247094"/>
    <lineage>
        <taxon>Eukaryota</taxon>
        <taxon>Metazoa</taxon>
        <taxon>Chordata</taxon>
        <taxon>Craniata</taxon>
        <taxon>Vertebrata</taxon>
        <taxon>Euteleostomi</taxon>
        <taxon>Amphibia</taxon>
        <taxon>Batrachia</taxon>
        <taxon>Anura</taxon>
        <taxon>Pipoidea</taxon>
        <taxon>Pipidae</taxon>
        <taxon>Pipinae</taxon>
        <taxon>Hymenochirus</taxon>
    </lineage>
</organism>
<dbReference type="InterPro" id="IPR017452">
    <property type="entry name" value="GPCR_Rhodpsn_7TM"/>
</dbReference>
<comment type="subcellular location">
    <subcellularLocation>
        <location evidence="1">Cell membrane</location>
        <topology evidence="1">Multi-pass membrane protein</topology>
    </subcellularLocation>
</comment>
<dbReference type="Proteomes" id="UP000812440">
    <property type="component" value="Chromosome 3"/>
</dbReference>
<comment type="similarity">
    <text evidence="9">Belongs to the G-protein coupled receptor 1 family.</text>
</comment>
<keyword evidence="5 9" id="KW-0297">G-protein coupled receptor</keyword>
<keyword evidence="4 10" id="KW-1133">Transmembrane helix</keyword>
<accession>A0A8T2JBI3</accession>
<dbReference type="GO" id="GO:0019957">
    <property type="term" value="F:C-C chemokine binding"/>
    <property type="evidence" value="ECO:0007669"/>
    <property type="project" value="TreeGrafter"/>
</dbReference>